<keyword evidence="4 5" id="KW-0472">Membrane</keyword>
<keyword evidence="3 5" id="KW-1133">Transmembrane helix</keyword>
<protein>
    <recommendedName>
        <fullName evidence="8">G-protein coupled receptors family 1 profile domain-containing protein</fullName>
    </recommendedName>
</protein>
<dbReference type="PANTHER" id="PTHR23112:SF0">
    <property type="entry name" value="TRANSMEMBRANE PROTEIN 116"/>
    <property type="match status" value="1"/>
</dbReference>
<evidence type="ECO:0000256" key="5">
    <source>
        <dbReference type="SAM" id="Phobius"/>
    </source>
</evidence>
<gene>
    <name evidence="6" type="ORF">MGAL_10B000354</name>
</gene>
<dbReference type="EMBL" id="UYJE01003386">
    <property type="protein sequence ID" value="VDI18882.1"/>
    <property type="molecule type" value="Genomic_DNA"/>
</dbReference>
<feature type="transmembrane region" description="Helical" evidence="5">
    <location>
        <begin position="249"/>
        <end position="270"/>
    </location>
</feature>
<dbReference type="AlphaFoldDB" id="A0A8B6DEJ5"/>
<dbReference type="Gene3D" id="1.20.1070.10">
    <property type="entry name" value="Rhodopsin 7-helix transmembrane proteins"/>
    <property type="match status" value="1"/>
</dbReference>
<evidence type="ECO:0000256" key="1">
    <source>
        <dbReference type="ARBA" id="ARBA00004141"/>
    </source>
</evidence>
<accession>A0A8B6DEJ5</accession>
<evidence type="ECO:0000256" key="3">
    <source>
        <dbReference type="ARBA" id="ARBA00022989"/>
    </source>
</evidence>
<feature type="transmembrane region" description="Helical" evidence="5">
    <location>
        <begin position="165"/>
        <end position="184"/>
    </location>
</feature>
<evidence type="ECO:0000313" key="7">
    <source>
        <dbReference type="Proteomes" id="UP000596742"/>
    </source>
</evidence>
<sequence>MALIISNVTVSTSSQNLTNVTVNATKSEYNNATARDSIQNPDNTYLLEANGYISFILTSTSIFICLLVIIFAFKKNGKEYFKWKTSQRFIVVTAACDIMFYGVLLAFATDVTISGFVPSPSVCSIYAVVLLEAAYAQCNLSMIIATTACFCILQRGNLNFGKYDWKMFLGMFSYQTILLVIAAFNGGTDFNGIYCGLKEGTGVLWNFVLIFVPLAITLIVLSVLYFLIWYKIYTEGNKIKKTLGNQSMASKYIIVATRNMSFFILAFILRFTAPAVHGLWVFIDEQPPKLMYQIVTFATCIGGIFNGIIYLTIRRKHL</sequence>
<keyword evidence="2 5" id="KW-0812">Transmembrane</keyword>
<dbReference type="PANTHER" id="PTHR23112">
    <property type="entry name" value="G PROTEIN-COUPLED RECEPTOR 157-RELATED"/>
    <property type="match status" value="1"/>
</dbReference>
<comment type="subcellular location">
    <subcellularLocation>
        <location evidence="1">Membrane</location>
        <topology evidence="1">Multi-pass membrane protein</topology>
    </subcellularLocation>
</comment>
<feature type="transmembrane region" description="Helical" evidence="5">
    <location>
        <begin position="204"/>
        <end position="228"/>
    </location>
</feature>
<name>A0A8B6DEJ5_MYTGA</name>
<dbReference type="GO" id="GO:0004930">
    <property type="term" value="F:G protein-coupled receptor activity"/>
    <property type="evidence" value="ECO:0007669"/>
    <property type="project" value="TreeGrafter"/>
</dbReference>
<dbReference type="SUPFAM" id="SSF81321">
    <property type="entry name" value="Family A G protein-coupled receptor-like"/>
    <property type="match status" value="1"/>
</dbReference>
<feature type="transmembrane region" description="Helical" evidence="5">
    <location>
        <begin position="52"/>
        <end position="73"/>
    </location>
</feature>
<feature type="transmembrane region" description="Helical" evidence="5">
    <location>
        <begin position="125"/>
        <end position="153"/>
    </location>
</feature>
<dbReference type="Proteomes" id="UP000596742">
    <property type="component" value="Unassembled WGS sequence"/>
</dbReference>
<evidence type="ECO:0000256" key="2">
    <source>
        <dbReference type="ARBA" id="ARBA00022692"/>
    </source>
</evidence>
<feature type="transmembrane region" description="Helical" evidence="5">
    <location>
        <begin position="290"/>
        <end position="313"/>
    </location>
</feature>
<evidence type="ECO:0000256" key="4">
    <source>
        <dbReference type="ARBA" id="ARBA00023136"/>
    </source>
</evidence>
<feature type="transmembrane region" description="Helical" evidence="5">
    <location>
        <begin position="89"/>
        <end position="113"/>
    </location>
</feature>
<organism evidence="6 7">
    <name type="scientific">Mytilus galloprovincialis</name>
    <name type="common">Mediterranean mussel</name>
    <dbReference type="NCBI Taxonomy" id="29158"/>
    <lineage>
        <taxon>Eukaryota</taxon>
        <taxon>Metazoa</taxon>
        <taxon>Spiralia</taxon>
        <taxon>Lophotrochozoa</taxon>
        <taxon>Mollusca</taxon>
        <taxon>Bivalvia</taxon>
        <taxon>Autobranchia</taxon>
        <taxon>Pteriomorphia</taxon>
        <taxon>Mytilida</taxon>
        <taxon>Mytiloidea</taxon>
        <taxon>Mytilidae</taxon>
        <taxon>Mytilinae</taxon>
        <taxon>Mytilus</taxon>
    </lineage>
</organism>
<keyword evidence="7" id="KW-1185">Reference proteome</keyword>
<proteinExistence type="predicted"/>
<reference evidence="6" key="1">
    <citation type="submission" date="2018-11" db="EMBL/GenBank/DDBJ databases">
        <authorList>
            <person name="Alioto T."/>
            <person name="Alioto T."/>
        </authorList>
    </citation>
    <scope>NUCLEOTIDE SEQUENCE</scope>
</reference>
<dbReference type="OrthoDB" id="6092292at2759"/>
<dbReference type="GO" id="GO:0005886">
    <property type="term" value="C:plasma membrane"/>
    <property type="evidence" value="ECO:0007669"/>
    <property type="project" value="TreeGrafter"/>
</dbReference>
<evidence type="ECO:0000313" key="6">
    <source>
        <dbReference type="EMBL" id="VDI18882.1"/>
    </source>
</evidence>
<evidence type="ECO:0008006" key="8">
    <source>
        <dbReference type="Google" id="ProtNLM"/>
    </source>
</evidence>
<comment type="caution">
    <text evidence="6">The sequence shown here is derived from an EMBL/GenBank/DDBJ whole genome shotgun (WGS) entry which is preliminary data.</text>
</comment>
<dbReference type="GO" id="GO:0007189">
    <property type="term" value="P:adenylate cyclase-activating G protein-coupled receptor signaling pathway"/>
    <property type="evidence" value="ECO:0007669"/>
    <property type="project" value="TreeGrafter"/>
</dbReference>